<dbReference type="AlphaFoldDB" id="B3RJ24"/>
<dbReference type="OMA" id="PGFAGHC"/>
<dbReference type="STRING" id="10228.B3RJ24"/>
<proteinExistence type="predicted"/>
<dbReference type="CTD" id="6750207"/>
<keyword evidence="1" id="KW-0472">Membrane</keyword>
<dbReference type="MEROPS" id="C45.A01"/>
<organism evidence="3 4">
    <name type="scientific">Trichoplax adhaerens</name>
    <name type="common">Trichoplax reptans</name>
    <dbReference type="NCBI Taxonomy" id="10228"/>
    <lineage>
        <taxon>Eukaryota</taxon>
        <taxon>Metazoa</taxon>
        <taxon>Placozoa</taxon>
        <taxon>Uniplacotomia</taxon>
        <taxon>Trichoplacea</taxon>
        <taxon>Trichoplacidae</taxon>
        <taxon>Trichoplax</taxon>
    </lineage>
</organism>
<keyword evidence="1" id="KW-0812">Transmembrane</keyword>
<reference evidence="3 4" key="1">
    <citation type="journal article" date="2008" name="Nature">
        <title>The Trichoplax genome and the nature of placozoans.</title>
        <authorList>
            <person name="Srivastava M."/>
            <person name="Begovic E."/>
            <person name="Chapman J."/>
            <person name="Putnam N.H."/>
            <person name="Hellsten U."/>
            <person name="Kawashima T."/>
            <person name="Kuo A."/>
            <person name="Mitros T."/>
            <person name="Salamov A."/>
            <person name="Carpenter M.L."/>
            <person name="Signorovitch A.Y."/>
            <person name="Moreno M.A."/>
            <person name="Kamm K."/>
            <person name="Grimwood J."/>
            <person name="Schmutz J."/>
            <person name="Shapiro H."/>
            <person name="Grigoriev I.V."/>
            <person name="Buss L.W."/>
            <person name="Schierwater B."/>
            <person name="Dellaporta S.L."/>
            <person name="Rokhsar D.S."/>
        </authorList>
    </citation>
    <scope>NUCLEOTIDE SEQUENCE [LARGE SCALE GENOMIC DNA]</scope>
    <source>
        <strain evidence="3 4">Grell-BS-1999</strain>
    </source>
</reference>
<evidence type="ECO:0000256" key="1">
    <source>
        <dbReference type="SAM" id="Phobius"/>
    </source>
</evidence>
<dbReference type="InParanoid" id="B3RJ24"/>
<sequence length="352" mass="39981">MAQVSLLFYAIVLTIFMAIIPVASDQHSLPRLYFRGNHYQLGFETGRTFSQRIRSAFKESRSLHQTLLPFYKTAQGYVLFKKYLQSANETFPHYVREIKGIADGSRIAFDQVFLMHIENEIETYLKKFKNMTPSCTDIHVKTNNHTLLGHNEDADSAVRRYGYIITAEIVLSNDTIKEKFTAYTYPGLISGNAFGFNNHGFLFTCNAVFPRQTNQSALPRNILTRAILASRGIDDALQLVKNTSVAVGVSINMGDLSTGKLVNIELSPYHGNKMILVDKHYYHFNMYQNFNPPQYDDPSSIHRRARAKMLPLPPGKSGILLILGDTKDPKYPIYRDATPPDHDLTVATGYYY</sequence>
<dbReference type="InterPro" id="IPR005079">
    <property type="entry name" value="Peptidase_C45_hydrolase"/>
</dbReference>
<dbReference type="Proteomes" id="UP000009022">
    <property type="component" value="Unassembled WGS sequence"/>
</dbReference>
<evidence type="ECO:0000259" key="2">
    <source>
        <dbReference type="Pfam" id="PF03417"/>
    </source>
</evidence>
<keyword evidence="1" id="KW-1133">Transmembrane helix</keyword>
<name>B3RJ24_TRIAD</name>
<dbReference type="KEGG" id="tad:TRIADDRAFT_52543"/>
<dbReference type="Gene3D" id="3.60.60.10">
    <property type="entry name" value="Penicillin V Acylase, Chain A"/>
    <property type="match status" value="1"/>
</dbReference>
<gene>
    <name evidence="3" type="ORF">TRIADDRAFT_52543</name>
</gene>
<dbReference type="Pfam" id="PF03417">
    <property type="entry name" value="AAT"/>
    <property type="match status" value="1"/>
</dbReference>
<accession>B3RJ24</accession>
<dbReference type="PANTHER" id="PTHR34180">
    <property type="entry name" value="PEPTIDASE C45"/>
    <property type="match status" value="1"/>
</dbReference>
<dbReference type="RefSeq" id="XP_002108248.1">
    <property type="nucleotide sequence ID" value="XM_002108212.1"/>
</dbReference>
<dbReference type="InterPro" id="IPR047794">
    <property type="entry name" value="C45_proenzyme-like"/>
</dbReference>
<dbReference type="EMBL" id="DS985241">
    <property type="protein sequence ID" value="EDV29046.1"/>
    <property type="molecule type" value="Genomic_DNA"/>
</dbReference>
<feature type="domain" description="Peptidase C45 hydrolase" evidence="2">
    <location>
        <begin position="141"/>
        <end position="351"/>
    </location>
</feature>
<dbReference type="HOGENOM" id="CLU_058523_0_0_1"/>
<protein>
    <recommendedName>
        <fullName evidence="2">Peptidase C45 hydrolase domain-containing protein</fullName>
    </recommendedName>
</protein>
<dbReference type="PhylomeDB" id="B3RJ24"/>
<evidence type="ECO:0000313" key="4">
    <source>
        <dbReference type="Proteomes" id="UP000009022"/>
    </source>
</evidence>
<feature type="transmembrane region" description="Helical" evidence="1">
    <location>
        <begin position="6"/>
        <end position="24"/>
    </location>
</feature>
<dbReference type="NCBIfam" id="NF040521">
    <property type="entry name" value="C45_proenzyme"/>
    <property type="match status" value="1"/>
</dbReference>
<evidence type="ECO:0000313" key="3">
    <source>
        <dbReference type="EMBL" id="EDV29046.1"/>
    </source>
</evidence>
<dbReference type="GeneID" id="6750207"/>
<dbReference type="PANTHER" id="PTHR34180:SF1">
    <property type="entry name" value="BETA-ALANYL-DOPAMINE_CARCININE HYDROLASE"/>
    <property type="match status" value="1"/>
</dbReference>
<dbReference type="eggNOG" id="ENOG502QU2R">
    <property type="taxonomic scope" value="Eukaryota"/>
</dbReference>
<dbReference type="OrthoDB" id="189997at2759"/>
<dbReference type="InterPro" id="IPR047801">
    <property type="entry name" value="Peptidase_C45"/>
</dbReference>
<keyword evidence="4" id="KW-1185">Reference proteome</keyword>